<dbReference type="RefSeq" id="WP_172354010.1">
    <property type="nucleotide sequence ID" value="NZ_CP053661.1"/>
</dbReference>
<feature type="coiled-coil region" evidence="1">
    <location>
        <begin position="113"/>
        <end position="161"/>
    </location>
</feature>
<keyword evidence="2" id="KW-0812">Transmembrane</keyword>
<keyword evidence="4" id="KW-1185">Reference proteome</keyword>
<evidence type="ECO:0000256" key="2">
    <source>
        <dbReference type="SAM" id="Phobius"/>
    </source>
</evidence>
<accession>A0A6M8BEP0</accession>
<feature type="transmembrane region" description="Helical" evidence="2">
    <location>
        <begin position="171"/>
        <end position="192"/>
    </location>
</feature>
<dbReference type="NCBIfam" id="NF038305">
    <property type="entry name" value="HpsJ_fam"/>
    <property type="match status" value="1"/>
</dbReference>
<reference evidence="3 4" key="1">
    <citation type="submission" date="2020-05" db="EMBL/GenBank/DDBJ databases">
        <title>Complete genome sequence of of a novel Thermoleptolyngbya strain isolated from hot springs of Ganzi, Sichuan China.</title>
        <authorList>
            <person name="Tang J."/>
            <person name="Daroch M."/>
            <person name="Li L."/>
            <person name="Waleron K."/>
            <person name="Waleron M."/>
            <person name="Waleron M."/>
        </authorList>
    </citation>
    <scope>NUCLEOTIDE SEQUENCE [LARGE SCALE GENOMIC DNA]</scope>
    <source>
        <strain evidence="3 4">PKUAC-SCTA183</strain>
    </source>
</reference>
<gene>
    <name evidence="3" type="ORF">HPC62_04900</name>
</gene>
<keyword evidence="2" id="KW-1133">Transmembrane helix</keyword>
<evidence type="ECO:0000256" key="1">
    <source>
        <dbReference type="SAM" id="Coils"/>
    </source>
</evidence>
<dbReference type="EMBL" id="CP053661">
    <property type="protein sequence ID" value="QKD81613.1"/>
    <property type="molecule type" value="Genomic_DNA"/>
</dbReference>
<evidence type="ECO:0000313" key="4">
    <source>
        <dbReference type="Proteomes" id="UP000505210"/>
    </source>
</evidence>
<sequence length="197" mass="21312">MVSVPGQSMVNPQVAKGLCRIVGFTCIAGFLLDMSAIALPFGAGEAWRISVLQQLGDRSIVFLFGIALLLYGFWEERSQRKPLAYIALAVGVFFQICCLVVIRDGLVLQQATVENISTRAAEIQTQIEQSRNQELPPNVTPEQLEQAARQVQAQADSLKQNARTGITKSSIASVGNLVIVGLGLIGLGRVGMRSRRS</sequence>
<feature type="transmembrane region" description="Helical" evidence="2">
    <location>
        <begin position="21"/>
        <end position="43"/>
    </location>
</feature>
<dbReference type="InterPro" id="IPR047709">
    <property type="entry name" value="HpsJ-like"/>
</dbReference>
<dbReference type="AlphaFoldDB" id="A0A6M8BEP0"/>
<protein>
    <submittedName>
        <fullName evidence="3">Uncharacterized protein</fullName>
    </submittedName>
</protein>
<dbReference type="KEGG" id="theu:HPC62_04900"/>
<feature type="transmembrane region" description="Helical" evidence="2">
    <location>
        <begin position="55"/>
        <end position="74"/>
    </location>
</feature>
<dbReference type="Proteomes" id="UP000505210">
    <property type="component" value="Chromosome"/>
</dbReference>
<proteinExistence type="predicted"/>
<evidence type="ECO:0000313" key="3">
    <source>
        <dbReference type="EMBL" id="QKD81613.1"/>
    </source>
</evidence>
<keyword evidence="2" id="KW-0472">Membrane</keyword>
<organism evidence="3 4">
    <name type="scientific">Thermoleptolyngbya sichuanensis A183</name>
    <dbReference type="NCBI Taxonomy" id="2737172"/>
    <lineage>
        <taxon>Bacteria</taxon>
        <taxon>Bacillati</taxon>
        <taxon>Cyanobacteriota</taxon>
        <taxon>Cyanophyceae</taxon>
        <taxon>Oculatellales</taxon>
        <taxon>Oculatellaceae</taxon>
        <taxon>Thermoleptolyngbya</taxon>
        <taxon>Thermoleptolyngbya sichuanensis</taxon>
    </lineage>
</organism>
<keyword evidence="1" id="KW-0175">Coiled coil</keyword>
<name>A0A6M8BEP0_9CYAN</name>
<feature type="transmembrane region" description="Helical" evidence="2">
    <location>
        <begin position="83"/>
        <end position="102"/>
    </location>
</feature>